<organism evidence="3 4">
    <name type="scientific">Umbelopsis vinacea</name>
    <dbReference type="NCBI Taxonomy" id="44442"/>
    <lineage>
        <taxon>Eukaryota</taxon>
        <taxon>Fungi</taxon>
        <taxon>Fungi incertae sedis</taxon>
        <taxon>Mucoromycota</taxon>
        <taxon>Mucoromycotina</taxon>
        <taxon>Umbelopsidomycetes</taxon>
        <taxon>Umbelopsidales</taxon>
        <taxon>Umbelopsidaceae</taxon>
        <taxon>Umbelopsis</taxon>
    </lineage>
</organism>
<proteinExistence type="predicted"/>
<gene>
    <name evidence="3" type="ORF">INT44_000730</name>
</gene>
<keyword evidence="4" id="KW-1185">Reference proteome</keyword>
<reference evidence="3" key="1">
    <citation type="submission" date="2020-12" db="EMBL/GenBank/DDBJ databases">
        <title>Metabolic potential, ecology and presence of endohyphal bacteria is reflected in genomic diversity of Mucoromycotina.</title>
        <authorList>
            <person name="Muszewska A."/>
            <person name="Okrasinska A."/>
            <person name="Steczkiewicz K."/>
            <person name="Drgas O."/>
            <person name="Orlowska M."/>
            <person name="Perlinska-Lenart U."/>
            <person name="Aleksandrzak-Piekarczyk T."/>
            <person name="Szatraj K."/>
            <person name="Zielenkiewicz U."/>
            <person name="Pilsyk S."/>
            <person name="Malc E."/>
            <person name="Mieczkowski P."/>
            <person name="Kruszewska J.S."/>
            <person name="Biernat P."/>
            <person name="Pawlowska J."/>
        </authorList>
    </citation>
    <scope>NUCLEOTIDE SEQUENCE</scope>
    <source>
        <strain evidence="3">WA0000051536</strain>
    </source>
</reference>
<evidence type="ECO:0000259" key="2">
    <source>
        <dbReference type="Pfam" id="PF03067"/>
    </source>
</evidence>
<evidence type="ECO:0000313" key="4">
    <source>
        <dbReference type="Proteomes" id="UP000612746"/>
    </source>
</evidence>
<dbReference type="OrthoDB" id="2323195at2759"/>
<dbReference type="EMBL" id="JAEPRA010000002">
    <property type="protein sequence ID" value="KAG2187980.1"/>
    <property type="molecule type" value="Genomic_DNA"/>
</dbReference>
<dbReference type="Proteomes" id="UP000612746">
    <property type="component" value="Unassembled WGS sequence"/>
</dbReference>
<dbReference type="AlphaFoldDB" id="A0A8H7Q9U6"/>
<feature type="domain" description="Chitin-binding type-4" evidence="2">
    <location>
        <begin position="52"/>
        <end position="146"/>
    </location>
</feature>
<feature type="signal peptide" evidence="1">
    <location>
        <begin position="1"/>
        <end position="25"/>
    </location>
</feature>
<evidence type="ECO:0000313" key="3">
    <source>
        <dbReference type="EMBL" id="KAG2187980.1"/>
    </source>
</evidence>
<sequence length="153" mass="16604">MASRISFVLLALCLVFTLAPWAANAHGRLIIPIGREGSSDAPISTLPCNNLNSSSPVATYVQGSKVQLSWTITEVHDATSTCYIDISKGKDDSSFTKLATLEQCASYLGTYVADVNLPTEWDGQGTLRWWWHVQSINVTFATCSDITLVKSSS</sequence>
<feature type="chain" id="PRO_5034834985" description="Chitin-binding type-4 domain-containing protein" evidence="1">
    <location>
        <begin position="26"/>
        <end position="153"/>
    </location>
</feature>
<comment type="caution">
    <text evidence="3">The sequence shown here is derived from an EMBL/GenBank/DDBJ whole genome shotgun (WGS) entry which is preliminary data.</text>
</comment>
<accession>A0A8H7Q9U6</accession>
<protein>
    <recommendedName>
        <fullName evidence="2">Chitin-binding type-4 domain-containing protein</fullName>
    </recommendedName>
</protein>
<dbReference type="Pfam" id="PF03067">
    <property type="entry name" value="LPMO_10"/>
    <property type="match status" value="1"/>
</dbReference>
<name>A0A8H7Q9U6_9FUNG</name>
<keyword evidence="1" id="KW-0732">Signal</keyword>
<dbReference type="InterPro" id="IPR004302">
    <property type="entry name" value="Cellulose/chitin-bd_N"/>
</dbReference>
<evidence type="ECO:0000256" key="1">
    <source>
        <dbReference type="SAM" id="SignalP"/>
    </source>
</evidence>
<dbReference type="Gene3D" id="2.70.50.70">
    <property type="match status" value="1"/>
</dbReference>